<accession>A0ABV5BFL3</accession>
<evidence type="ECO:0000259" key="1">
    <source>
        <dbReference type="Pfam" id="PF00534"/>
    </source>
</evidence>
<dbReference type="Gene3D" id="3.40.50.2000">
    <property type="entry name" value="Glycogen Phosphorylase B"/>
    <property type="match status" value="2"/>
</dbReference>
<sequence>MDLNIRKGKGVTMDFNFDQQPGKKLLSRGIINEGPPLLSIITPYFNAGQYFEQTANCVFNQTFPYFEWIIVNDGSTNNEDVSILLDIAKKDSRIKVHHKDNGGAATARNKAIELTSTDIIVTLDADDLIEPTYLECIYWSLYCNPQASWTYTDSTGFASKEYLWNKHFSSEVMKSENILCYSAGFRKKDLLEVGGYDSFAKFYFEDWTLWLKLLKKGKLPVHMRWYGFWYRNSNTGGLAKINNDKELYSKAMRIIEETASELDDSVQAIEFPRYRGVDFEKPRKWEWNRGPIFDDNKIRVLMILPHMVMGGANQFDLNIISRLNKERFDVSVVTTNPDEPTWRQRFEEHVTDIFDLTTFLDVADWSAFIHYLIKTRDISVVMVDNSYLGYYLIPWLKKEFPHLMIVDYVHSEVENWRGGGYARTSSVVNNIVDKTFVCNENLRQTMINKYRRSPENIETLYIGVDKDYYDPRTISKGIIRRKINIDESRPVVLFPCRLSEEKRPFLMLEIAKATKKVIPDVCFFVVGDGQYYGDIQDRIKKENLINTVFLFGRQQDMRPFYKDSDITLICSRVEGLALTAYESMSMGTPVISSDVGGQKELVDSSTGALLPFLELVADYFDKDRKYTKQEIMQYVEAIKDILKDKKKYEQMSQNCRARIVDNFSVDNIIVKLESYFMNHRYIANQNISHEHLGMLGDLVDDHLTMYYEFLQREADLEWIWNQRLELSQTLENNLIEDDSSHLEHAALLELKRIYAMRSWKLVQKYQKFMDSTTLGRMFSRIRNIIK</sequence>
<dbReference type="Proteomes" id="UP001580407">
    <property type="component" value="Unassembled WGS sequence"/>
</dbReference>
<dbReference type="InterPro" id="IPR001296">
    <property type="entry name" value="Glyco_trans_1"/>
</dbReference>
<dbReference type="EMBL" id="JBHILM010000040">
    <property type="protein sequence ID" value="MFB5684390.1"/>
    <property type="molecule type" value="Genomic_DNA"/>
</dbReference>
<dbReference type="Pfam" id="PF00534">
    <property type="entry name" value="Glycos_transf_1"/>
    <property type="match status" value="1"/>
</dbReference>
<evidence type="ECO:0000313" key="5">
    <source>
        <dbReference type="Proteomes" id="UP001580407"/>
    </source>
</evidence>
<dbReference type="InterPro" id="IPR028098">
    <property type="entry name" value="Glyco_trans_4-like_N"/>
</dbReference>
<dbReference type="RefSeq" id="WP_375528078.1">
    <property type="nucleotide sequence ID" value="NZ_JBHILM010000040.1"/>
</dbReference>
<evidence type="ECO:0000259" key="2">
    <source>
        <dbReference type="Pfam" id="PF00535"/>
    </source>
</evidence>
<evidence type="ECO:0000259" key="3">
    <source>
        <dbReference type="Pfam" id="PF13439"/>
    </source>
</evidence>
<proteinExistence type="predicted"/>
<dbReference type="CDD" id="cd03801">
    <property type="entry name" value="GT4_PimA-like"/>
    <property type="match status" value="1"/>
</dbReference>
<comment type="caution">
    <text evidence="4">The sequence shown here is derived from an EMBL/GenBank/DDBJ whole genome shotgun (WGS) entry which is preliminary data.</text>
</comment>
<evidence type="ECO:0000313" key="4">
    <source>
        <dbReference type="EMBL" id="MFB5684390.1"/>
    </source>
</evidence>
<dbReference type="InterPro" id="IPR050194">
    <property type="entry name" value="Glycosyltransferase_grp1"/>
</dbReference>
<dbReference type="Pfam" id="PF13439">
    <property type="entry name" value="Glyco_transf_4"/>
    <property type="match status" value="1"/>
</dbReference>
<protein>
    <submittedName>
        <fullName evidence="4">Glycosyltransferase</fullName>
    </submittedName>
</protein>
<dbReference type="InterPro" id="IPR029044">
    <property type="entry name" value="Nucleotide-diphossugar_trans"/>
</dbReference>
<dbReference type="Gene3D" id="3.90.550.10">
    <property type="entry name" value="Spore Coat Polysaccharide Biosynthesis Protein SpsA, Chain A"/>
    <property type="match status" value="1"/>
</dbReference>
<dbReference type="SUPFAM" id="SSF53756">
    <property type="entry name" value="UDP-Glycosyltransferase/glycogen phosphorylase"/>
    <property type="match status" value="1"/>
</dbReference>
<organism evidence="4 5">
    <name type="scientific">Paenibacillus terreus</name>
    <dbReference type="NCBI Taxonomy" id="1387834"/>
    <lineage>
        <taxon>Bacteria</taxon>
        <taxon>Bacillati</taxon>
        <taxon>Bacillota</taxon>
        <taxon>Bacilli</taxon>
        <taxon>Bacillales</taxon>
        <taxon>Paenibacillaceae</taxon>
        <taxon>Paenibacillus</taxon>
    </lineage>
</organism>
<reference evidence="4 5" key="1">
    <citation type="submission" date="2024-09" db="EMBL/GenBank/DDBJ databases">
        <authorList>
            <person name="Ruan L."/>
        </authorList>
    </citation>
    <scope>NUCLEOTIDE SEQUENCE [LARGE SCALE GENOMIC DNA]</scope>
    <source>
        <strain evidence="4 5">D33</strain>
    </source>
</reference>
<feature type="domain" description="Glycosyl transferase family 1" evidence="1">
    <location>
        <begin position="478"/>
        <end position="657"/>
    </location>
</feature>
<gene>
    <name evidence="4" type="ORF">ACE3NQ_26145</name>
</gene>
<keyword evidence="5" id="KW-1185">Reference proteome</keyword>
<dbReference type="PANTHER" id="PTHR45947">
    <property type="entry name" value="SULFOQUINOVOSYL TRANSFERASE SQD2"/>
    <property type="match status" value="1"/>
</dbReference>
<dbReference type="SUPFAM" id="SSF53448">
    <property type="entry name" value="Nucleotide-diphospho-sugar transferases"/>
    <property type="match status" value="1"/>
</dbReference>
<name>A0ABV5BFL3_9BACL</name>
<dbReference type="Pfam" id="PF00535">
    <property type="entry name" value="Glycos_transf_2"/>
    <property type="match status" value="1"/>
</dbReference>
<feature type="domain" description="Glycosyltransferase subfamily 4-like N-terminal" evidence="3">
    <location>
        <begin position="309"/>
        <end position="467"/>
    </location>
</feature>
<feature type="domain" description="Glycosyltransferase 2-like" evidence="2">
    <location>
        <begin position="39"/>
        <end position="138"/>
    </location>
</feature>
<dbReference type="PANTHER" id="PTHR45947:SF3">
    <property type="entry name" value="SULFOQUINOVOSYL TRANSFERASE SQD2"/>
    <property type="match status" value="1"/>
</dbReference>
<dbReference type="CDD" id="cd00761">
    <property type="entry name" value="Glyco_tranf_GTA_type"/>
    <property type="match status" value="1"/>
</dbReference>
<dbReference type="InterPro" id="IPR001173">
    <property type="entry name" value="Glyco_trans_2-like"/>
</dbReference>